<proteinExistence type="predicted"/>
<comment type="caution">
    <text evidence="1">The sequence shown here is derived from an EMBL/GenBank/DDBJ whole genome shotgun (WGS) entry which is preliminary data.</text>
</comment>
<name>A0AC61YBV1_9FLAO</name>
<reference evidence="1" key="1">
    <citation type="submission" date="2019-09" db="EMBL/GenBank/DDBJ databases">
        <authorList>
            <person name="Rodrigo-Torres L."/>
            <person name="Arahal R. D."/>
            <person name="Lucena T."/>
        </authorList>
    </citation>
    <scope>NUCLEOTIDE SEQUENCE</scope>
    <source>
        <strain evidence="1">ISS653</strain>
    </source>
</reference>
<accession>A0AC61YBV1</accession>
<dbReference type="EMBL" id="CABVMM010000013">
    <property type="protein sequence ID" value="VVV01934.1"/>
    <property type="molecule type" value="Genomic_DNA"/>
</dbReference>
<organism evidence="1 2">
    <name type="scientific">Mesonia oceanica</name>
    <dbReference type="NCBI Taxonomy" id="2687242"/>
    <lineage>
        <taxon>Bacteria</taxon>
        <taxon>Pseudomonadati</taxon>
        <taxon>Bacteroidota</taxon>
        <taxon>Flavobacteriia</taxon>
        <taxon>Flavobacteriales</taxon>
        <taxon>Flavobacteriaceae</taxon>
        <taxon>Mesonia</taxon>
    </lineage>
</organism>
<evidence type="ECO:0000313" key="1">
    <source>
        <dbReference type="EMBL" id="VVV01934.1"/>
    </source>
</evidence>
<gene>
    <name evidence="1" type="primary">atpB</name>
    <name evidence="1" type="ORF">FVB9532_03229</name>
</gene>
<protein>
    <submittedName>
        <fullName evidence="1">ATP synthase subunit a</fullName>
    </submittedName>
</protein>
<sequence>MQKENIIKVLLFFAVAFNVLGVFANNPQQHHEEGQADQESLRVDTKREVKEYISHHLQDSYDFTLYSDSEEGKHIGFPLPVILIDDGGLRVFLSSEFHHGEKVAEVGGDYYKLYHGRIYKTNAAGDMTYDEEHHPTNEKPLDFSITKNVFTILLTSILLLLLFGGLARHYRDKHIPTGFGRVLEPLVIYVRDEIAIPNIGKAKYRRFMGFLLTVFFFVWILNLLGMTPLGVNVTGNIAITACLALFTYLVTQFSATKDYWKHIFWMPGVPVIMKIILIPIELLGTLTKPFALMVRLFANITAGHVVIMSLIALIFVTDNIVLDGPISVLLTLFISVIELLVAFLQAYIFTMLSALFIGLAVEEHDHHPETNDIV</sequence>
<dbReference type="Proteomes" id="UP000356253">
    <property type="component" value="Unassembled WGS sequence"/>
</dbReference>
<evidence type="ECO:0000313" key="2">
    <source>
        <dbReference type="Proteomes" id="UP000356253"/>
    </source>
</evidence>
<keyword evidence="2" id="KW-1185">Reference proteome</keyword>